<dbReference type="InParanoid" id="A0A1Y5S4W5"/>
<gene>
    <name evidence="1" type="ORF">OCH7691_01150</name>
</gene>
<dbReference type="Proteomes" id="UP000193200">
    <property type="component" value="Unassembled WGS sequence"/>
</dbReference>
<evidence type="ECO:0000313" key="2">
    <source>
        <dbReference type="Proteomes" id="UP000193200"/>
    </source>
</evidence>
<evidence type="ECO:0000313" key="1">
    <source>
        <dbReference type="EMBL" id="SLN31758.1"/>
    </source>
</evidence>
<dbReference type="AlphaFoldDB" id="A0A1Y5S4W5"/>
<name>A0A1Y5S4W5_9PROT</name>
<evidence type="ECO:0008006" key="3">
    <source>
        <dbReference type="Google" id="ProtNLM"/>
    </source>
</evidence>
<keyword evidence="2" id="KW-1185">Reference proteome</keyword>
<dbReference type="EMBL" id="FWFR01000001">
    <property type="protein sequence ID" value="SLN31758.1"/>
    <property type="molecule type" value="Genomic_DNA"/>
</dbReference>
<organism evidence="1 2">
    <name type="scientific">Oceanibacterium hippocampi</name>
    <dbReference type="NCBI Taxonomy" id="745714"/>
    <lineage>
        <taxon>Bacteria</taxon>
        <taxon>Pseudomonadati</taxon>
        <taxon>Pseudomonadota</taxon>
        <taxon>Alphaproteobacteria</taxon>
        <taxon>Sneathiellales</taxon>
        <taxon>Sneathiellaceae</taxon>
        <taxon>Oceanibacterium</taxon>
    </lineage>
</organism>
<proteinExistence type="predicted"/>
<reference evidence="1 2" key="1">
    <citation type="submission" date="2017-03" db="EMBL/GenBank/DDBJ databases">
        <authorList>
            <person name="Afonso C.L."/>
            <person name="Miller P.J."/>
            <person name="Scott M.A."/>
            <person name="Spackman E."/>
            <person name="Goraichik I."/>
            <person name="Dimitrov K.M."/>
            <person name="Suarez D.L."/>
            <person name="Swayne D.E."/>
        </authorList>
    </citation>
    <scope>NUCLEOTIDE SEQUENCE [LARGE SCALE GENOMIC DNA]</scope>
    <source>
        <strain evidence="1 2">CECT 7691</strain>
    </source>
</reference>
<protein>
    <recommendedName>
        <fullName evidence="3">HK97 gp10 family phage protein</fullName>
    </recommendedName>
</protein>
<dbReference type="RefSeq" id="WP_085882404.1">
    <property type="nucleotide sequence ID" value="NZ_FWFR01000001.1"/>
</dbReference>
<accession>A0A1Y5S4W5</accession>
<sequence length="131" mass="13704">MPGFAQTLKQFQNTVLGGIARRHGEVAGGLLARLVDRTPVASGRARGNWLVGRGRVPVGESGRPDRDGAATLAAGQNVIDRAGPGETLHLVNRTPYIAALEHGSGTRAPAAMVRLTVIEFADIVAGTEDRT</sequence>